<dbReference type="Gene3D" id="2.60.40.1880">
    <property type="entry name" value="Invasion associated locus B (IalB) protein"/>
    <property type="match status" value="1"/>
</dbReference>
<keyword evidence="3" id="KW-1185">Reference proteome</keyword>
<accession>A0A074JX64</accession>
<keyword evidence="1" id="KW-0732">Signal</keyword>
<reference evidence="2 3" key="1">
    <citation type="journal article" date="2015" name="Antonie Van Leeuwenhoek">
        <title>Thioclava indica sp. nov., isolated from surface seawater of the Indian Ocean.</title>
        <authorList>
            <person name="Liu Y."/>
            <person name="Lai Q."/>
            <person name="Du J."/>
            <person name="Xu H."/>
            <person name="Jiang L."/>
            <person name="Shao Z."/>
        </authorList>
    </citation>
    <scope>NUCLEOTIDE SEQUENCE [LARGE SCALE GENOMIC DNA]</scope>
    <source>
        <strain evidence="2 3">DT23-4</strain>
    </source>
</reference>
<sequence>MKNMCLRVVTVIGLTFGVTHSAVAQESTNRVAAETDWSVFVDDNPKECWGVSKPKKTVNTKGGKVVQVRRGDILLFVTYRPGKAPEISFRGGYPFASGSTVELDVGGNKFTLFTDGEGAWAGSPADDAKVIAALKAGSDVTLTGRSGRGTQTKDTFSLMGFTAATDEAATRCK</sequence>
<feature type="chain" id="PRO_5001696763" description="Invasion associated locus B (IalB) protein" evidence="1">
    <location>
        <begin position="25"/>
        <end position="173"/>
    </location>
</feature>
<dbReference type="Proteomes" id="UP000027471">
    <property type="component" value="Unassembled WGS sequence"/>
</dbReference>
<evidence type="ECO:0000313" key="2">
    <source>
        <dbReference type="EMBL" id="KEO60148.1"/>
    </source>
</evidence>
<evidence type="ECO:0008006" key="4">
    <source>
        <dbReference type="Google" id="ProtNLM"/>
    </source>
</evidence>
<dbReference type="InterPro" id="IPR038696">
    <property type="entry name" value="IalB_sf"/>
</dbReference>
<comment type="caution">
    <text evidence="2">The sequence shown here is derived from an EMBL/GenBank/DDBJ whole genome shotgun (WGS) entry which is preliminary data.</text>
</comment>
<proteinExistence type="predicted"/>
<dbReference type="EMBL" id="AUNB01000022">
    <property type="protein sequence ID" value="KEO60148.1"/>
    <property type="molecule type" value="Genomic_DNA"/>
</dbReference>
<evidence type="ECO:0000313" key="3">
    <source>
        <dbReference type="Proteomes" id="UP000027471"/>
    </source>
</evidence>
<dbReference type="InterPro" id="IPR010642">
    <property type="entry name" value="Invasion_prot_B"/>
</dbReference>
<dbReference type="Pfam" id="PF06776">
    <property type="entry name" value="IalB"/>
    <property type="match status" value="1"/>
</dbReference>
<organism evidence="2 3">
    <name type="scientific">Thioclava indica</name>
    <dbReference type="NCBI Taxonomy" id="1353528"/>
    <lineage>
        <taxon>Bacteria</taxon>
        <taxon>Pseudomonadati</taxon>
        <taxon>Pseudomonadota</taxon>
        <taxon>Alphaproteobacteria</taxon>
        <taxon>Rhodobacterales</taxon>
        <taxon>Paracoccaceae</taxon>
        <taxon>Thioclava</taxon>
    </lineage>
</organism>
<dbReference type="STRING" id="1353528.DT23_14215"/>
<feature type="signal peptide" evidence="1">
    <location>
        <begin position="1"/>
        <end position="24"/>
    </location>
</feature>
<dbReference type="AlphaFoldDB" id="A0A074JX64"/>
<evidence type="ECO:0000256" key="1">
    <source>
        <dbReference type="SAM" id="SignalP"/>
    </source>
</evidence>
<gene>
    <name evidence="2" type="ORF">DT23_14215</name>
</gene>
<dbReference type="eggNOG" id="COG5342">
    <property type="taxonomic scope" value="Bacteria"/>
</dbReference>
<name>A0A074JX64_9RHOB</name>
<protein>
    <recommendedName>
        <fullName evidence="4">Invasion associated locus B (IalB) protein</fullName>
    </recommendedName>
</protein>